<dbReference type="GO" id="GO:0003676">
    <property type="term" value="F:nucleic acid binding"/>
    <property type="evidence" value="ECO:0007669"/>
    <property type="project" value="InterPro"/>
</dbReference>
<evidence type="ECO:0000256" key="2">
    <source>
        <dbReference type="SAM" id="MobiDB-lite"/>
    </source>
</evidence>
<dbReference type="EMBL" id="BJWL01000017">
    <property type="protein sequence ID" value="GFZ05113.1"/>
    <property type="molecule type" value="Genomic_DNA"/>
</dbReference>
<proteinExistence type="predicted"/>
<dbReference type="Gene3D" id="4.10.60.10">
    <property type="entry name" value="Zinc finger, CCHC-type"/>
    <property type="match status" value="1"/>
</dbReference>
<organism evidence="4 5">
    <name type="scientific">Actinidia rufa</name>
    <dbReference type="NCBI Taxonomy" id="165716"/>
    <lineage>
        <taxon>Eukaryota</taxon>
        <taxon>Viridiplantae</taxon>
        <taxon>Streptophyta</taxon>
        <taxon>Embryophyta</taxon>
        <taxon>Tracheophyta</taxon>
        <taxon>Spermatophyta</taxon>
        <taxon>Magnoliopsida</taxon>
        <taxon>eudicotyledons</taxon>
        <taxon>Gunneridae</taxon>
        <taxon>Pentapetalae</taxon>
        <taxon>asterids</taxon>
        <taxon>Ericales</taxon>
        <taxon>Actinidiaceae</taxon>
        <taxon>Actinidia</taxon>
    </lineage>
</organism>
<dbReference type="Proteomes" id="UP000585474">
    <property type="component" value="Unassembled WGS sequence"/>
</dbReference>
<dbReference type="InterPro" id="IPR001878">
    <property type="entry name" value="Znf_CCHC"/>
</dbReference>
<feature type="compositionally biased region" description="Basic and acidic residues" evidence="2">
    <location>
        <begin position="23"/>
        <end position="40"/>
    </location>
</feature>
<evidence type="ECO:0000313" key="5">
    <source>
        <dbReference type="Proteomes" id="UP000585474"/>
    </source>
</evidence>
<dbReference type="InterPro" id="IPR036875">
    <property type="entry name" value="Znf_CCHC_sf"/>
</dbReference>
<feature type="region of interest" description="Disordered" evidence="2">
    <location>
        <begin position="170"/>
        <end position="227"/>
    </location>
</feature>
<accession>A0A7J0G2V6</accession>
<name>A0A7J0G2V6_9ERIC</name>
<reference evidence="4 5" key="1">
    <citation type="submission" date="2019-07" db="EMBL/GenBank/DDBJ databases">
        <title>De Novo Assembly of kiwifruit Actinidia rufa.</title>
        <authorList>
            <person name="Sugita-Konishi S."/>
            <person name="Sato K."/>
            <person name="Mori E."/>
            <person name="Abe Y."/>
            <person name="Kisaki G."/>
            <person name="Hamano K."/>
            <person name="Suezawa K."/>
            <person name="Otani M."/>
            <person name="Fukuda T."/>
            <person name="Manabe T."/>
            <person name="Gomi K."/>
            <person name="Tabuchi M."/>
            <person name="Akimitsu K."/>
            <person name="Kataoka I."/>
        </authorList>
    </citation>
    <scope>NUCLEOTIDE SEQUENCE [LARGE SCALE GENOMIC DNA]</scope>
    <source>
        <strain evidence="5">cv. Fuchu</strain>
    </source>
</reference>
<dbReference type="PROSITE" id="PS50158">
    <property type="entry name" value="ZF_CCHC"/>
    <property type="match status" value="1"/>
</dbReference>
<evidence type="ECO:0000313" key="4">
    <source>
        <dbReference type="EMBL" id="GFZ05113.1"/>
    </source>
</evidence>
<gene>
    <name evidence="4" type="ORF">Acr_17g0006850</name>
</gene>
<dbReference type="SMART" id="SM00343">
    <property type="entry name" value="ZnF_C2HC"/>
    <property type="match status" value="1"/>
</dbReference>
<keyword evidence="1" id="KW-0479">Metal-binding</keyword>
<feature type="domain" description="CCHC-type" evidence="3">
    <location>
        <begin position="91"/>
        <end position="104"/>
    </location>
</feature>
<keyword evidence="1" id="KW-0862">Zinc</keyword>
<sequence length="407" mass="44732">MPPHQGRGRARSFTRARGACAADKARENRDEGDNDNHHESAMEGEANAFGGNVWVVGGAPPTVISGTEFMQGVFTAIEQVEQLQVRKPSTCFYCGQVGHIARQCTHRRNTVGVSGPQALGQKGQRTRGRTYAMTSVAGPSETTGQQEQQLDASIVRGISKRLSLKKISEKVAQSKGGNSTAEPTLAKGVVIGEKRSREELTTSPSKKGKADDGSKGKKAAPVSEAKKKSALFGDVSCSRATPSPRPGDGTSTNLGPWVLRTPFWAAHPWLKSYCGEWIPPADKEKVEKLTLVSVELTIPVLVPLLEISLDFSWPLDEFFMLNFYEHLDNGGVEGWQHQFRAARWSTRTPIIGLSPQISIWLHIPLWQYTCRPCFGESTRFHRRSLRMNQTMVPGEVPPSWPLPPPCH</sequence>
<dbReference type="AlphaFoldDB" id="A0A7J0G2V6"/>
<feature type="compositionally biased region" description="Basic residues" evidence="2">
    <location>
        <begin position="1"/>
        <end position="14"/>
    </location>
</feature>
<evidence type="ECO:0000259" key="3">
    <source>
        <dbReference type="PROSITE" id="PS50158"/>
    </source>
</evidence>
<dbReference type="GO" id="GO:0008270">
    <property type="term" value="F:zinc ion binding"/>
    <property type="evidence" value="ECO:0007669"/>
    <property type="project" value="UniProtKB-KW"/>
</dbReference>
<keyword evidence="5" id="KW-1185">Reference proteome</keyword>
<keyword evidence="1" id="KW-0863">Zinc-finger</keyword>
<evidence type="ECO:0000256" key="1">
    <source>
        <dbReference type="PROSITE-ProRule" id="PRU00047"/>
    </source>
</evidence>
<comment type="caution">
    <text evidence="4">The sequence shown here is derived from an EMBL/GenBank/DDBJ whole genome shotgun (WGS) entry which is preliminary data.</text>
</comment>
<dbReference type="Pfam" id="PF00098">
    <property type="entry name" value="zf-CCHC"/>
    <property type="match status" value="1"/>
</dbReference>
<dbReference type="SUPFAM" id="SSF57756">
    <property type="entry name" value="Retrovirus zinc finger-like domains"/>
    <property type="match status" value="1"/>
</dbReference>
<feature type="region of interest" description="Disordered" evidence="2">
    <location>
        <begin position="1"/>
        <end position="40"/>
    </location>
</feature>
<protein>
    <recommendedName>
        <fullName evidence="3">CCHC-type domain-containing protein</fullName>
    </recommendedName>
</protein>